<protein>
    <recommendedName>
        <fullName evidence="1">F-box domain-containing protein</fullName>
    </recommendedName>
</protein>
<dbReference type="InParanoid" id="A0A165AXI8"/>
<gene>
    <name evidence="2" type="ORF">EXIGLDRAFT_465760</name>
</gene>
<evidence type="ECO:0000313" key="2">
    <source>
        <dbReference type="EMBL" id="KZV79504.1"/>
    </source>
</evidence>
<keyword evidence="3" id="KW-1185">Reference proteome</keyword>
<dbReference type="CDD" id="cd09917">
    <property type="entry name" value="F-box_SF"/>
    <property type="match status" value="1"/>
</dbReference>
<dbReference type="OrthoDB" id="3322634at2759"/>
<evidence type="ECO:0000259" key="1">
    <source>
        <dbReference type="PROSITE" id="PS50181"/>
    </source>
</evidence>
<dbReference type="EMBL" id="KV426603">
    <property type="protein sequence ID" value="KZV79504.1"/>
    <property type="molecule type" value="Genomic_DNA"/>
</dbReference>
<dbReference type="InterPro" id="IPR036047">
    <property type="entry name" value="F-box-like_dom_sf"/>
</dbReference>
<proteinExistence type="predicted"/>
<dbReference type="Proteomes" id="UP000077266">
    <property type="component" value="Unassembled WGS sequence"/>
</dbReference>
<reference evidence="2 3" key="1">
    <citation type="journal article" date="2016" name="Mol. Biol. Evol.">
        <title>Comparative Genomics of Early-Diverging Mushroom-Forming Fungi Provides Insights into the Origins of Lignocellulose Decay Capabilities.</title>
        <authorList>
            <person name="Nagy L.G."/>
            <person name="Riley R."/>
            <person name="Tritt A."/>
            <person name="Adam C."/>
            <person name="Daum C."/>
            <person name="Floudas D."/>
            <person name="Sun H."/>
            <person name="Yadav J.S."/>
            <person name="Pangilinan J."/>
            <person name="Larsson K.H."/>
            <person name="Matsuura K."/>
            <person name="Barry K."/>
            <person name="Labutti K."/>
            <person name="Kuo R."/>
            <person name="Ohm R.A."/>
            <person name="Bhattacharya S.S."/>
            <person name="Shirouzu T."/>
            <person name="Yoshinaga Y."/>
            <person name="Martin F.M."/>
            <person name="Grigoriev I.V."/>
            <person name="Hibbett D.S."/>
        </authorList>
    </citation>
    <scope>NUCLEOTIDE SEQUENCE [LARGE SCALE GENOMIC DNA]</scope>
    <source>
        <strain evidence="2 3">HHB12029</strain>
    </source>
</reference>
<dbReference type="InterPro" id="IPR001810">
    <property type="entry name" value="F-box_dom"/>
</dbReference>
<dbReference type="Gene3D" id="3.80.10.10">
    <property type="entry name" value="Ribonuclease Inhibitor"/>
    <property type="match status" value="1"/>
</dbReference>
<dbReference type="SUPFAM" id="SSF81383">
    <property type="entry name" value="F-box domain"/>
    <property type="match status" value="1"/>
</dbReference>
<evidence type="ECO:0000313" key="3">
    <source>
        <dbReference type="Proteomes" id="UP000077266"/>
    </source>
</evidence>
<sequence length="513" mass="57475">MDHSLGLPNEMVATTFHYLSQPDVLRVARVCSRWRSVARTVPEFYAHLILDGDHFNKLPAYEQRIETFTRQLRDAASAGFRLSLVISVQWDADEQLDTDYSSDEEYHHDAYDLDEVMPKLVREAVIRVLPQYLPRIVKLHVALPAACFDDLQQSLHYPAPELSSLGLDFVGSGEIGEDEVLGSLSVDLFNGHAPKLTRLQLANVPLVEGVVIPALSRVPTLYLEYYADRDIPVIASHFPAVRHLSLDDIRHVMEDDEDIPLSPWSTLETLVLDVVVLPHGLPVMLGALITGQCIPNVYARLHSEDYADIGIAVPPFIEHFQSSIHLSLFHLDRAETASSYPPPLLNIPPDAVTYQIELHTVANSNCLTLLVDPDEAPSAVVEVANLMREHIIYLRFAFSGKALILDAFDSLQQLTTLHVDLDIRVNGRDIEDGRRPVLYCPRLDRVVAYAPGQYGLDRLDQIRAILHDFVPEHLPLLVLQGNPLPELVHSPLLLSDFRGVIVEPTQSFSKTLL</sequence>
<feature type="domain" description="F-box" evidence="1">
    <location>
        <begin position="1"/>
        <end position="48"/>
    </location>
</feature>
<name>A0A165AXI8_EXIGL</name>
<dbReference type="PROSITE" id="PS50181">
    <property type="entry name" value="FBOX"/>
    <property type="match status" value="1"/>
</dbReference>
<dbReference type="AlphaFoldDB" id="A0A165AXI8"/>
<organism evidence="2 3">
    <name type="scientific">Exidia glandulosa HHB12029</name>
    <dbReference type="NCBI Taxonomy" id="1314781"/>
    <lineage>
        <taxon>Eukaryota</taxon>
        <taxon>Fungi</taxon>
        <taxon>Dikarya</taxon>
        <taxon>Basidiomycota</taxon>
        <taxon>Agaricomycotina</taxon>
        <taxon>Agaricomycetes</taxon>
        <taxon>Auriculariales</taxon>
        <taxon>Exidiaceae</taxon>
        <taxon>Exidia</taxon>
    </lineage>
</organism>
<accession>A0A165AXI8</accession>
<dbReference type="InterPro" id="IPR032675">
    <property type="entry name" value="LRR_dom_sf"/>
</dbReference>
<dbReference type="Pfam" id="PF12937">
    <property type="entry name" value="F-box-like"/>
    <property type="match status" value="1"/>
</dbReference>